<evidence type="ECO:0000259" key="3">
    <source>
        <dbReference type="Pfam" id="PF01408"/>
    </source>
</evidence>
<evidence type="ECO:0000313" key="6">
    <source>
        <dbReference type="Proteomes" id="UP000217210"/>
    </source>
</evidence>
<evidence type="ECO:0000256" key="2">
    <source>
        <dbReference type="ARBA" id="ARBA00023002"/>
    </source>
</evidence>
<feature type="domain" description="GFO/IDH/MocA-like oxidoreductase" evidence="4">
    <location>
        <begin position="130"/>
        <end position="245"/>
    </location>
</feature>
<dbReference type="GO" id="GO:0000166">
    <property type="term" value="F:nucleotide binding"/>
    <property type="evidence" value="ECO:0007669"/>
    <property type="project" value="InterPro"/>
</dbReference>
<dbReference type="GO" id="GO:0016491">
    <property type="term" value="F:oxidoreductase activity"/>
    <property type="evidence" value="ECO:0007669"/>
    <property type="project" value="UniProtKB-KW"/>
</dbReference>
<keyword evidence="2" id="KW-0560">Oxidoreductase</keyword>
<dbReference type="AlphaFoldDB" id="A0A249L3W5"/>
<dbReference type="OrthoDB" id="9815825at2"/>
<dbReference type="Pfam" id="PF01408">
    <property type="entry name" value="GFO_IDH_MocA"/>
    <property type="match status" value="1"/>
</dbReference>
<name>A0A249L3W5_9ACTN</name>
<dbReference type="InterPro" id="IPR055170">
    <property type="entry name" value="GFO_IDH_MocA-like_dom"/>
</dbReference>
<dbReference type="Gene3D" id="3.40.50.720">
    <property type="entry name" value="NAD(P)-binding Rossmann-like Domain"/>
    <property type="match status" value="1"/>
</dbReference>
<dbReference type="RefSeq" id="WP_095687909.1">
    <property type="nucleotide sequence ID" value="NZ_CP016779.1"/>
</dbReference>
<accession>A0A249L3W5</accession>
<dbReference type="Pfam" id="PF22725">
    <property type="entry name" value="GFO_IDH_MocA_C3"/>
    <property type="match status" value="1"/>
</dbReference>
<organism evidence="5 6">
    <name type="scientific">Candidatus Nanopelagicus abundans</name>
    <dbReference type="NCBI Taxonomy" id="1884916"/>
    <lineage>
        <taxon>Bacteria</taxon>
        <taxon>Bacillati</taxon>
        <taxon>Actinomycetota</taxon>
        <taxon>Actinomycetes</taxon>
        <taxon>Candidatus Nanopelagicales</taxon>
        <taxon>Candidatus Nanopelagicaceae</taxon>
        <taxon>Candidatus Nanopelagicus</taxon>
    </lineage>
</organism>
<reference evidence="5 6" key="1">
    <citation type="submission" date="2016-07" db="EMBL/GenBank/DDBJ databases">
        <title>High microdiversification within the ubiquitous acI lineage of Actinobacteria.</title>
        <authorList>
            <person name="Neuenschwander S.M."/>
            <person name="Salcher M."/>
            <person name="Ghai R."/>
            <person name="Pernthaler J."/>
        </authorList>
    </citation>
    <scope>NUCLEOTIDE SEQUENCE [LARGE SCALE GENOMIC DNA]</scope>
    <source>
        <strain evidence="5">MMS-IIB-91</strain>
    </source>
</reference>
<dbReference type="InterPro" id="IPR036291">
    <property type="entry name" value="NAD(P)-bd_dom_sf"/>
</dbReference>
<proteinExistence type="inferred from homology"/>
<dbReference type="InterPro" id="IPR000683">
    <property type="entry name" value="Gfo/Idh/MocA-like_OxRdtase_N"/>
</dbReference>
<evidence type="ECO:0000256" key="1">
    <source>
        <dbReference type="ARBA" id="ARBA00010928"/>
    </source>
</evidence>
<evidence type="ECO:0000259" key="4">
    <source>
        <dbReference type="Pfam" id="PF22725"/>
    </source>
</evidence>
<gene>
    <name evidence="5" type="ORF">B1sIIB91_01670</name>
</gene>
<dbReference type="Proteomes" id="UP000217210">
    <property type="component" value="Chromosome"/>
</dbReference>
<protein>
    <submittedName>
        <fullName evidence="5">Dehydrogenase</fullName>
    </submittedName>
</protein>
<dbReference type="EMBL" id="CP016779">
    <property type="protein sequence ID" value="ASY23635.1"/>
    <property type="molecule type" value="Genomic_DNA"/>
</dbReference>
<dbReference type="Gene3D" id="3.30.360.10">
    <property type="entry name" value="Dihydrodipicolinate Reductase, domain 2"/>
    <property type="match status" value="1"/>
</dbReference>
<keyword evidence="6" id="KW-1185">Reference proteome</keyword>
<dbReference type="PANTHER" id="PTHR22604:SF105">
    <property type="entry name" value="TRANS-1,2-DIHYDROBENZENE-1,2-DIOL DEHYDROGENASE"/>
    <property type="match status" value="1"/>
</dbReference>
<dbReference type="SUPFAM" id="SSF51735">
    <property type="entry name" value="NAD(P)-binding Rossmann-fold domains"/>
    <property type="match status" value="1"/>
</dbReference>
<comment type="similarity">
    <text evidence="1">Belongs to the Gfo/Idh/MocA family.</text>
</comment>
<evidence type="ECO:0000313" key="5">
    <source>
        <dbReference type="EMBL" id="ASY23635.1"/>
    </source>
</evidence>
<feature type="domain" description="Gfo/Idh/MocA-like oxidoreductase N-terminal" evidence="3">
    <location>
        <begin position="5"/>
        <end position="116"/>
    </location>
</feature>
<sequence>MNTTRWGLIGAGWIATKAIAPAMHAQPNAIVQGVASSDLKRAQLLNPITIHNSYEALINDPLVDAVYISLPNHLHCEWSIKALNAGKHVLCEKPFAMNVAEVESMARAARDNDRLLVEAVSAMWHPRMKRVVDYVKAGNIGELVSIDSSFTFPASLEGNSRLSPAMGGGALFDVGIYPLHAITALIGDDANTVIKSCDVKIGPTGIDLTSRWTMSINDLITASGLASFEMPENQSLIIRGEKSSAELIGTQAFTSWHSASSLRLGEQVEEFEAVDPYMLMIENFGKKIHDQVSWVLPLETSLSVQKMLGQLQSSH</sequence>
<dbReference type="PANTHER" id="PTHR22604">
    <property type="entry name" value="OXIDOREDUCTASES"/>
    <property type="match status" value="1"/>
</dbReference>
<dbReference type="KEGG" id="nab:B1sIIB91_01670"/>
<dbReference type="InterPro" id="IPR050984">
    <property type="entry name" value="Gfo/Idh/MocA_domain"/>
</dbReference>
<dbReference type="SUPFAM" id="SSF55347">
    <property type="entry name" value="Glyceraldehyde-3-phosphate dehydrogenase-like, C-terminal domain"/>
    <property type="match status" value="1"/>
</dbReference>